<dbReference type="Proteomes" id="UP000189739">
    <property type="component" value="Unassembled WGS sequence"/>
</dbReference>
<dbReference type="GO" id="GO:0046677">
    <property type="term" value="P:response to antibiotic"/>
    <property type="evidence" value="ECO:0007669"/>
    <property type="project" value="UniProtKB-KW"/>
</dbReference>
<dbReference type="STRING" id="1792845.BC343_08050"/>
<keyword evidence="1" id="KW-0046">Antibiotic resistance</keyword>
<dbReference type="InterPro" id="IPR000335">
    <property type="entry name" value="Bleomycin-R"/>
</dbReference>
<dbReference type="OrthoDB" id="9803104at2"/>
<dbReference type="Pfam" id="PF19581">
    <property type="entry name" value="Glyoxalase_7"/>
    <property type="match status" value="1"/>
</dbReference>
<dbReference type="RefSeq" id="WP_078349305.1">
    <property type="nucleotide sequence ID" value="NZ_MBTF01000023.1"/>
</dbReference>
<dbReference type="InterPro" id="IPR029068">
    <property type="entry name" value="Glyas_Bleomycin-R_OHBP_Dase"/>
</dbReference>
<dbReference type="AlphaFoldDB" id="A0A1S9PDF7"/>
<gene>
    <name evidence="2" type="ORF">BC343_08050</name>
</gene>
<dbReference type="Gene3D" id="3.10.180.10">
    <property type="entry name" value="2,3-Dihydroxybiphenyl 1,2-Dioxygenase, domain 1"/>
    <property type="match status" value="1"/>
</dbReference>
<organism evidence="2 3">
    <name type="scientific">Mucilaginibacter pedocola</name>
    <dbReference type="NCBI Taxonomy" id="1792845"/>
    <lineage>
        <taxon>Bacteria</taxon>
        <taxon>Pseudomonadati</taxon>
        <taxon>Bacteroidota</taxon>
        <taxon>Sphingobacteriia</taxon>
        <taxon>Sphingobacteriales</taxon>
        <taxon>Sphingobacteriaceae</taxon>
        <taxon>Mucilaginibacter</taxon>
    </lineage>
</organism>
<evidence type="ECO:0000313" key="2">
    <source>
        <dbReference type="EMBL" id="OOQ58608.1"/>
    </source>
</evidence>
<name>A0A1S9PDF7_9SPHI</name>
<keyword evidence="3" id="KW-1185">Reference proteome</keyword>
<evidence type="ECO:0000313" key="3">
    <source>
        <dbReference type="Proteomes" id="UP000189739"/>
    </source>
</evidence>
<reference evidence="2 3" key="1">
    <citation type="submission" date="2016-07" db="EMBL/GenBank/DDBJ databases">
        <title>Genomic analysis of zinc-resistant bacterium Mucilaginibacter pedocola TBZ30.</title>
        <authorList>
            <person name="Huang J."/>
            <person name="Tang J."/>
        </authorList>
    </citation>
    <scope>NUCLEOTIDE SEQUENCE [LARGE SCALE GENOMIC DNA]</scope>
    <source>
        <strain evidence="2 3">TBZ30</strain>
    </source>
</reference>
<comment type="caution">
    <text evidence="2">The sequence shown here is derived from an EMBL/GenBank/DDBJ whole genome shotgun (WGS) entry which is preliminary data.</text>
</comment>
<evidence type="ECO:0000256" key="1">
    <source>
        <dbReference type="ARBA" id="ARBA00023251"/>
    </source>
</evidence>
<sequence>MAIARPIFRIFDYDKAIEFYVDWLGFNIDWEHKPEGSPIYMQVSLQGIVLHLTEHYGDCTPGGRIHIEDFKGLRDYHKLLHSKNYKYYNPGLEKAGWNPDVLTMEVGDPFGNRLTFNSTEN</sequence>
<dbReference type="SUPFAM" id="SSF54593">
    <property type="entry name" value="Glyoxalase/Bleomycin resistance protein/Dihydroxybiphenyl dioxygenase"/>
    <property type="match status" value="1"/>
</dbReference>
<protein>
    <submittedName>
        <fullName evidence="2">Bleomycin resistance protein</fullName>
    </submittedName>
</protein>
<proteinExistence type="predicted"/>
<dbReference type="EMBL" id="MBTF01000023">
    <property type="protein sequence ID" value="OOQ58608.1"/>
    <property type="molecule type" value="Genomic_DNA"/>
</dbReference>
<accession>A0A1S9PDF7</accession>